<dbReference type="Proteomes" id="UP000539350">
    <property type="component" value="Unassembled WGS sequence"/>
</dbReference>
<dbReference type="CDD" id="cd03801">
    <property type="entry name" value="GT4_PimA-like"/>
    <property type="match status" value="1"/>
</dbReference>
<dbReference type="GO" id="GO:0016758">
    <property type="term" value="F:hexosyltransferase activity"/>
    <property type="evidence" value="ECO:0007669"/>
    <property type="project" value="TreeGrafter"/>
</dbReference>
<dbReference type="SUPFAM" id="SSF53756">
    <property type="entry name" value="UDP-Glycosyltransferase/glycogen phosphorylase"/>
    <property type="match status" value="1"/>
</dbReference>
<feature type="domain" description="Glycosyltransferase subfamily 4-like N-terminal" evidence="1">
    <location>
        <begin position="14"/>
        <end position="144"/>
    </location>
</feature>
<evidence type="ECO:0000313" key="2">
    <source>
        <dbReference type="EMBL" id="MBA6411548.1"/>
    </source>
</evidence>
<dbReference type="InterPro" id="IPR050194">
    <property type="entry name" value="Glycosyltransferase_grp1"/>
</dbReference>
<organism evidence="2 3">
    <name type="scientific">Sediminihaliea albiluteola</name>
    <dbReference type="NCBI Taxonomy" id="2758564"/>
    <lineage>
        <taxon>Bacteria</taxon>
        <taxon>Pseudomonadati</taxon>
        <taxon>Pseudomonadota</taxon>
        <taxon>Gammaproteobacteria</taxon>
        <taxon>Cellvibrionales</taxon>
        <taxon>Halieaceae</taxon>
        <taxon>Sediminihaliea</taxon>
    </lineage>
</organism>
<dbReference type="PANTHER" id="PTHR45947">
    <property type="entry name" value="SULFOQUINOVOSYL TRANSFERASE SQD2"/>
    <property type="match status" value="1"/>
</dbReference>
<keyword evidence="3" id="KW-1185">Reference proteome</keyword>
<evidence type="ECO:0000259" key="1">
    <source>
        <dbReference type="Pfam" id="PF13439"/>
    </source>
</evidence>
<dbReference type="Gene3D" id="3.40.50.2000">
    <property type="entry name" value="Glycogen Phosphorylase B"/>
    <property type="match status" value="2"/>
</dbReference>
<dbReference type="InterPro" id="IPR028098">
    <property type="entry name" value="Glyco_trans_4-like_N"/>
</dbReference>
<protein>
    <submittedName>
        <fullName evidence="2">Glycosyltransferase family 4 protein</fullName>
    </submittedName>
</protein>
<keyword evidence="2" id="KW-0808">Transferase</keyword>
<dbReference type="EMBL" id="JACFXU010000008">
    <property type="protein sequence ID" value="MBA6411548.1"/>
    <property type="molecule type" value="Genomic_DNA"/>
</dbReference>
<accession>A0A7W2TTA5</accession>
<gene>
    <name evidence="2" type="ORF">H2508_00245</name>
</gene>
<comment type="caution">
    <text evidence="2">The sequence shown here is derived from an EMBL/GenBank/DDBJ whole genome shotgun (WGS) entry which is preliminary data.</text>
</comment>
<dbReference type="AlphaFoldDB" id="A0A7W2TTA5"/>
<sequence length="357" mass="39171">MMREVVSGLACYSDVTVIGPRGCADYLPENVFSIETSPHLSGFLLSSTIQALYLCRSKSFNIIIGGSGLTGPSLALLQRVFKVQTAIFLHGLDLVAPSWVYQKIFIPLIRRANRVLANSHNTANLARDRGVPDGKITVINPGCHPADPLAHQRVSSFREEYDLEGRPIILFVGRMTRRKGLSQFIKHSLPGIFKSVPEAALLVVGDEPSNSLDQRGEKQAVIDSLGKLTSEHRQRVRFLGQVSDDVLNTCYFAANVHVFPILNIPGDVEGFGMVVIEAASYGTPTVAFDVGGVADAIGGDGGLLVDEGDYHDLSTKLVDLLLSPTDWEERCRKHASQFSWERFNRELSSQLIYDTDT</sequence>
<dbReference type="Pfam" id="PF13439">
    <property type="entry name" value="Glyco_transf_4"/>
    <property type="match status" value="1"/>
</dbReference>
<reference evidence="2 3" key="1">
    <citation type="submission" date="2020-07" db="EMBL/GenBank/DDBJ databases">
        <title>Halieaceae bacterium, F7430, whole genome shotgun sequencing project.</title>
        <authorList>
            <person name="Jiang S."/>
            <person name="Liu Z.W."/>
            <person name="Du Z.J."/>
        </authorList>
    </citation>
    <scope>NUCLEOTIDE SEQUENCE [LARGE SCALE GENOMIC DNA]</scope>
    <source>
        <strain evidence="2 3">F7430</strain>
    </source>
</reference>
<proteinExistence type="predicted"/>
<dbReference type="PANTHER" id="PTHR45947:SF3">
    <property type="entry name" value="SULFOQUINOVOSYL TRANSFERASE SQD2"/>
    <property type="match status" value="1"/>
</dbReference>
<dbReference type="Pfam" id="PF13692">
    <property type="entry name" value="Glyco_trans_1_4"/>
    <property type="match status" value="1"/>
</dbReference>
<evidence type="ECO:0000313" key="3">
    <source>
        <dbReference type="Proteomes" id="UP000539350"/>
    </source>
</evidence>
<name>A0A7W2TTA5_9GAMM</name>